<reference evidence="2" key="2">
    <citation type="journal article" date="2015" name="Data Brief">
        <title>Shoot transcriptome of the giant reed, Arundo donax.</title>
        <authorList>
            <person name="Barrero R.A."/>
            <person name="Guerrero F.D."/>
            <person name="Moolhuijzen P."/>
            <person name="Goolsby J.A."/>
            <person name="Tidwell J."/>
            <person name="Bellgard S.E."/>
            <person name="Bellgard M.I."/>
        </authorList>
    </citation>
    <scope>NUCLEOTIDE SEQUENCE</scope>
    <source>
        <tissue evidence="2">Shoot tissue taken approximately 20 cm above the soil surface</tissue>
    </source>
</reference>
<protein>
    <submittedName>
        <fullName evidence="2">Uncharacterized protein</fullName>
    </submittedName>
</protein>
<sequence>MAALPARMSWSSSHSPAPGRRKNLGFLAA</sequence>
<name>A0A0A8ZCK4_ARUDO</name>
<organism evidence="2">
    <name type="scientific">Arundo donax</name>
    <name type="common">Giant reed</name>
    <name type="synonym">Donax arundinaceus</name>
    <dbReference type="NCBI Taxonomy" id="35708"/>
    <lineage>
        <taxon>Eukaryota</taxon>
        <taxon>Viridiplantae</taxon>
        <taxon>Streptophyta</taxon>
        <taxon>Embryophyta</taxon>
        <taxon>Tracheophyta</taxon>
        <taxon>Spermatophyta</taxon>
        <taxon>Magnoliopsida</taxon>
        <taxon>Liliopsida</taxon>
        <taxon>Poales</taxon>
        <taxon>Poaceae</taxon>
        <taxon>PACMAD clade</taxon>
        <taxon>Arundinoideae</taxon>
        <taxon>Arundineae</taxon>
        <taxon>Arundo</taxon>
    </lineage>
</organism>
<proteinExistence type="predicted"/>
<dbReference type="EMBL" id="GBRH01260801">
    <property type="protein sequence ID" value="JAD37094.1"/>
    <property type="molecule type" value="Transcribed_RNA"/>
</dbReference>
<evidence type="ECO:0000256" key="1">
    <source>
        <dbReference type="SAM" id="MobiDB-lite"/>
    </source>
</evidence>
<feature type="region of interest" description="Disordered" evidence="1">
    <location>
        <begin position="1"/>
        <end position="29"/>
    </location>
</feature>
<evidence type="ECO:0000313" key="2">
    <source>
        <dbReference type="EMBL" id="JAD37094.1"/>
    </source>
</evidence>
<accession>A0A0A8ZCK4</accession>
<dbReference type="AlphaFoldDB" id="A0A0A8ZCK4"/>
<reference evidence="2" key="1">
    <citation type="submission" date="2014-09" db="EMBL/GenBank/DDBJ databases">
        <authorList>
            <person name="Magalhaes I.L.F."/>
            <person name="Oliveira U."/>
            <person name="Santos F.R."/>
            <person name="Vidigal T.H.D.A."/>
            <person name="Brescovit A.D."/>
            <person name="Santos A.J."/>
        </authorList>
    </citation>
    <scope>NUCLEOTIDE SEQUENCE</scope>
    <source>
        <tissue evidence="2">Shoot tissue taken approximately 20 cm above the soil surface</tissue>
    </source>
</reference>